<gene>
    <name evidence="5" type="ORF">ABOD76_02755</name>
</gene>
<sequence length="404" mass="45275">MQPPPARRFDEQLISVIALMYQSAAEPELWRAFLDRINVMFRASFSNVGLVTRPEQMWWFDHPECLIQEGQDVNVVFQQGLSTEALYDLASRWLVHDGYTVRGVQWLTRIGQSAACDRRDLLSDAEFDRLPFCHEFALPHDYYHTLASFVLGETRELGLFLNVHRPRRYGPFEAREVALFRSLVPHLQHVLRVHLQWRALRQQTHSRTVALESVDQPCLTVNAHGQLLWANRAAVTLLDEGDGLQVRGGVLESDEPGEQPRLSAAIQRLGRSPDSARGIPRAGEALSLVRRRAAPRLHISLLRVPPSDPLGPAEGEVLLLLDSQPAEPDPLPSPAVLSQRYGLTAAESRVALCVARGMTVDQIAEEGQVSPGTVRNQLKQALDKTGTHRQAALVRLLLSLTHRD</sequence>
<dbReference type="RefSeq" id="WP_350241233.1">
    <property type="nucleotide sequence ID" value="NZ_CP158297.1"/>
</dbReference>
<evidence type="ECO:0000256" key="1">
    <source>
        <dbReference type="ARBA" id="ARBA00023015"/>
    </source>
</evidence>
<dbReference type="GO" id="GO:0003677">
    <property type="term" value="F:DNA binding"/>
    <property type="evidence" value="ECO:0007669"/>
    <property type="project" value="UniProtKB-KW"/>
</dbReference>
<dbReference type="PANTHER" id="PTHR44688">
    <property type="entry name" value="DNA-BINDING TRANSCRIPTIONAL ACTIVATOR DEVR_DOSR"/>
    <property type="match status" value="1"/>
</dbReference>
<evidence type="ECO:0000313" key="5">
    <source>
        <dbReference type="EMBL" id="XBV83623.1"/>
    </source>
</evidence>
<dbReference type="InterPro" id="IPR016032">
    <property type="entry name" value="Sig_transdc_resp-reg_C-effctor"/>
</dbReference>
<dbReference type="PROSITE" id="PS50043">
    <property type="entry name" value="HTH_LUXR_2"/>
    <property type="match status" value="1"/>
</dbReference>
<dbReference type="AlphaFoldDB" id="A0AAU7U5J1"/>
<dbReference type="InterPro" id="IPR000792">
    <property type="entry name" value="Tscrpt_reg_LuxR_C"/>
</dbReference>
<keyword evidence="2" id="KW-0238">DNA-binding</keyword>
<geneLocation type="plasmid" evidence="5">
    <name>pDson01</name>
</geneLocation>
<reference evidence="5" key="1">
    <citation type="submission" date="2024-06" db="EMBL/GenBank/DDBJ databases">
        <title>Draft Genome Sequence of Deinococcus sonorensis Type Strain KR-87, a Biofilm Producing Representative of the Genus Deinococcus.</title>
        <authorList>
            <person name="Boren L.S."/>
            <person name="Grosso R.A."/>
            <person name="Hugenberg-Cox A.N."/>
            <person name="Hill J.T.E."/>
            <person name="Albert C.M."/>
            <person name="Tuohy J.M."/>
        </authorList>
    </citation>
    <scope>NUCLEOTIDE SEQUENCE</scope>
    <source>
        <strain evidence="5">KR-87</strain>
        <plasmid evidence="5">pDson01</plasmid>
    </source>
</reference>
<dbReference type="KEGG" id="dsc:ABOD76_02755"/>
<proteinExistence type="predicted"/>
<dbReference type="EMBL" id="CP158297">
    <property type="protein sequence ID" value="XBV83623.1"/>
    <property type="molecule type" value="Genomic_DNA"/>
</dbReference>
<keyword evidence="5" id="KW-0614">Plasmid</keyword>
<evidence type="ECO:0000259" key="4">
    <source>
        <dbReference type="PROSITE" id="PS50043"/>
    </source>
</evidence>
<evidence type="ECO:0000256" key="3">
    <source>
        <dbReference type="ARBA" id="ARBA00023163"/>
    </source>
</evidence>
<dbReference type="Pfam" id="PF00196">
    <property type="entry name" value="GerE"/>
    <property type="match status" value="1"/>
</dbReference>
<evidence type="ECO:0000256" key="2">
    <source>
        <dbReference type="ARBA" id="ARBA00023125"/>
    </source>
</evidence>
<feature type="domain" description="HTH luxR-type" evidence="4">
    <location>
        <begin position="330"/>
        <end position="401"/>
    </location>
</feature>
<organism evidence="5">
    <name type="scientific">Deinococcus sonorensis KR-87</name>
    <dbReference type="NCBI Taxonomy" id="694439"/>
    <lineage>
        <taxon>Bacteria</taxon>
        <taxon>Thermotogati</taxon>
        <taxon>Deinococcota</taxon>
        <taxon>Deinococci</taxon>
        <taxon>Deinococcales</taxon>
        <taxon>Deinococcaceae</taxon>
        <taxon>Deinococcus</taxon>
    </lineage>
</organism>
<protein>
    <submittedName>
        <fullName evidence="5">Helix-turn-helix transcriptional regulator</fullName>
    </submittedName>
</protein>
<dbReference type="SMART" id="SM00421">
    <property type="entry name" value="HTH_LUXR"/>
    <property type="match status" value="1"/>
</dbReference>
<dbReference type="PANTHER" id="PTHR44688:SF16">
    <property type="entry name" value="DNA-BINDING TRANSCRIPTIONAL ACTIVATOR DEVR_DOSR"/>
    <property type="match status" value="1"/>
</dbReference>
<dbReference type="Gene3D" id="1.10.10.10">
    <property type="entry name" value="Winged helix-like DNA-binding domain superfamily/Winged helix DNA-binding domain"/>
    <property type="match status" value="1"/>
</dbReference>
<dbReference type="SUPFAM" id="SSF46894">
    <property type="entry name" value="C-terminal effector domain of the bipartite response regulators"/>
    <property type="match status" value="1"/>
</dbReference>
<name>A0AAU7U5J1_9DEIO</name>
<dbReference type="InterPro" id="IPR036388">
    <property type="entry name" value="WH-like_DNA-bd_sf"/>
</dbReference>
<dbReference type="GO" id="GO:0006355">
    <property type="term" value="P:regulation of DNA-templated transcription"/>
    <property type="evidence" value="ECO:0007669"/>
    <property type="project" value="InterPro"/>
</dbReference>
<accession>A0AAU7U5J1</accession>
<keyword evidence="3" id="KW-0804">Transcription</keyword>
<keyword evidence="1" id="KW-0805">Transcription regulation</keyword>